<comment type="similarity">
    <text evidence="2">Belongs to the organic radical-activating enzymes family.</text>
</comment>
<dbReference type="GO" id="GO:0051539">
    <property type="term" value="F:4 iron, 4 sulfur cluster binding"/>
    <property type="evidence" value="ECO:0007669"/>
    <property type="project" value="UniProtKB-KW"/>
</dbReference>
<dbReference type="PROSITE" id="PS51379">
    <property type="entry name" value="4FE4S_FER_2"/>
    <property type="match status" value="2"/>
</dbReference>
<keyword evidence="7" id="KW-0560">Oxidoreductase</keyword>
<keyword evidence="8" id="KW-0408">Iron</keyword>
<evidence type="ECO:0000256" key="4">
    <source>
        <dbReference type="ARBA" id="ARBA00022485"/>
    </source>
</evidence>
<feature type="domain" description="4Fe-4S ferredoxin-type" evidence="10">
    <location>
        <begin position="47"/>
        <end position="76"/>
    </location>
</feature>
<evidence type="ECO:0000259" key="11">
    <source>
        <dbReference type="PROSITE" id="PS51918"/>
    </source>
</evidence>
<dbReference type="InterPro" id="IPR040074">
    <property type="entry name" value="BssD/PflA/YjjW"/>
</dbReference>
<reference evidence="12 13" key="1">
    <citation type="submission" date="2019-03" db="EMBL/GenBank/DDBJ databases">
        <authorList>
            <person name="Nijsse B."/>
        </authorList>
    </citation>
    <scope>NUCLEOTIDE SEQUENCE [LARGE SCALE GENOMIC DNA]</scope>
    <source>
        <strain evidence="12">Desulfoluna butyratoxydans MSL71</strain>
    </source>
</reference>
<dbReference type="SUPFAM" id="SSF54862">
    <property type="entry name" value="4Fe-4S ferredoxins"/>
    <property type="match status" value="1"/>
</dbReference>
<dbReference type="SFLD" id="SFLDG01118">
    <property type="entry name" value="activating_enzymes__group_2"/>
    <property type="match status" value="1"/>
</dbReference>
<evidence type="ECO:0000256" key="6">
    <source>
        <dbReference type="ARBA" id="ARBA00022723"/>
    </source>
</evidence>
<keyword evidence="5" id="KW-0949">S-adenosyl-L-methionine</keyword>
<organism evidence="12 13">
    <name type="scientific">Desulfoluna butyratoxydans</name>
    <dbReference type="NCBI Taxonomy" id="231438"/>
    <lineage>
        <taxon>Bacteria</taxon>
        <taxon>Pseudomonadati</taxon>
        <taxon>Thermodesulfobacteriota</taxon>
        <taxon>Desulfobacteria</taxon>
        <taxon>Desulfobacterales</taxon>
        <taxon>Desulfolunaceae</taxon>
        <taxon>Desulfoluna</taxon>
    </lineage>
</organism>
<dbReference type="SFLD" id="SFLDS00029">
    <property type="entry name" value="Radical_SAM"/>
    <property type="match status" value="1"/>
</dbReference>
<keyword evidence="6" id="KW-0479">Metal-binding</keyword>
<dbReference type="SUPFAM" id="SSF102114">
    <property type="entry name" value="Radical SAM enzymes"/>
    <property type="match status" value="1"/>
</dbReference>
<dbReference type="RefSeq" id="WP_180142467.1">
    <property type="nucleotide sequence ID" value="NZ_CAADHO010000006.1"/>
</dbReference>
<evidence type="ECO:0000256" key="1">
    <source>
        <dbReference type="ARBA" id="ARBA00001966"/>
    </source>
</evidence>
<keyword evidence="13" id="KW-1185">Reference proteome</keyword>
<dbReference type="PANTHER" id="PTHR30352">
    <property type="entry name" value="PYRUVATE FORMATE-LYASE-ACTIVATING ENZYME"/>
    <property type="match status" value="1"/>
</dbReference>
<dbReference type="Pfam" id="PF00037">
    <property type="entry name" value="Fer4"/>
    <property type="match status" value="1"/>
</dbReference>
<evidence type="ECO:0000256" key="7">
    <source>
        <dbReference type="ARBA" id="ARBA00023002"/>
    </source>
</evidence>
<comment type="cofactor">
    <cofactor evidence="1">
        <name>[4Fe-4S] cluster</name>
        <dbReference type="ChEBI" id="CHEBI:49883"/>
    </cofactor>
</comment>
<evidence type="ECO:0000256" key="5">
    <source>
        <dbReference type="ARBA" id="ARBA00022691"/>
    </source>
</evidence>
<dbReference type="PIRSF" id="PIRSF000371">
    <property type="entry name" value="PFL_act_enz"/>
    <property type="match status" value="1"/>
</dbReference>
<feature type="domain" description="4Fe-4S ferredoxin-type" evidence="10">
    <location>
        <begin position="81"/>
        <end position="101"/>
    </location>
</feature>
<dbReference type="InterPro" id="IPR017896">
    <property type="entry name" value="4Fe4S_Fe-S-bd"/>
</dbReference>
<gene>
    <name evidence="12" type="ORF">MSL71_33010</name>
</gene>
<comment type="subunit">
    <text evidence="3">Monomer.</text>
</comment>
<dbReference type="Proteomes" id="UP000507962">
    <property type="component" value="Unassembled WGS sequence"/>
</dbReference>
<feature type="domain" description="Radical SAM core" evidence="11">
    <location>
        <begin position="16"/>
        <end position="292"/>
    </location>
</feature>
<evidence type="ECO:0000313" key="13">
    <source>
        <dbReference type="Proteomes" id="UP000507962"/>
    </source>
</evidence>
<dbReference type="InterPro" id="IPR007197">
    <property type="entry name" value="rSAM"/>
</dbReference>
<dbReference type="SFLD" id="SFLDG01066">
    <property type="entry name" value="organic_radical-activating_enz"/>
    <property type="match status" value="1"/>
</dbReference>
<dbReference type="InterPro" id="IPR017900">
    <property type="entry name" value="4Fe4S_Fe_S_CS"/>
</dbReference>
<evidence type="ECO:0000256" key="8">
    <source>
        <dbReference type="ARBA" id="ARBA00023004"/>
    </source>
</evidence>
<dbReference type="InterPro" id="IPR034457">
    <property type="entry name" value="Organic_radical-activating"/>
</dbReference>
<dbReference type="PROSITE" id="PS00198">
    <property type="entry name" value="4FE4S_FER_1"/>
    <property type="match status" value="2"/>
</dbReference>
<sequence>MGITGTLFDIKPFTVHDGPGIRTTVFFKGCPLRCAWCHNPEGLLPSIHLLVRPDRCIGCGECRTACPDQTPTPETSLAPACRVCGACVVACPAEARELVGRTATVDDVMERLLKDRPFYEESGGGVTFSGGEPLAQPDFLLALLSACAKESLHTAVDTSGHAPRAVVADVAARADLVLCDLKHMDPETHRRLTGVPNEGILSNLRYLAGTGTPLAVRIPLVPGITDGEENLNEAGRFLSGLDNPPPVHLLPYHSYQTSKYTLLTLPYPLEGRDIAPARSPVEAAARLESMGLTVNVGG</sequence>
<dbReference type="PANTHER" id="PTHR30352:SF4">
    <property type="entry name" value="PYRUVATE FORMATE-LYASE 2-ACTIVATING ENZYME"/>
    <property type="match status" value="1"/>
</dbReference>
<keyword evidence="4" id="KW-0004">4Fe-4S</keyword>
<dbReference type="GO" id="GO:0046872">
    <property type="term" value="F:metal ion binding"/>
    <property type="evidence" value="ECO:0007669"/>
    <property type="project" value="UniProtKB-KW"/>
</dbReference>
<evidence type="ECO:0000313" key="12">
    <source>
        <dbReference type="EMBL" id="VFQ45640.1"/>
    </source>
</evidence>
<dbReference type="InterPro" id="IPR012839">
    <property type="entry name" value="Organic_radical_activase"/>
</dbReference>
<dbReference type="InterPro" id="IPR001989">
    <property type="entry name" value="Radical_activat_CS"/>
</dbReference>
<protein>
    <submittedName>
        <fullName evidence="12">Radical sam</fullName>
    </submittedName>
</protein>
<proteinExistence type="inferred from homology"/>
<dbReference type="Gene3D" id="3.30.70.20">
    <property type="match status" value="1"/>
</dbReference>
<accession>A0A4U8YPE8</accession>
<dbReference type="AlphaFoldDB" id="A0A4U8YPE8"/>
<evidence type="ECO:0000256" key="9">
    <source>
        <dbReference type="ARBA" id="ARBA00023014"/>
    </source>
</evidence>
<dbReference type="GO" id="GO:0016491">
    <property type="term" value="F:oxidoreductase activity"/>
    <property type="evidence" value="ECO:0007669"/>
    <property type="project" value="UniProtKB-KW"/>
</dbReference>
<dbReference type="NCBIfam" id="TIGR02494">
    <property type="entry name" value="PFLE_PFLC"/>
    <property type="match status" value="1"/>
</dbReference>
<evidence type="ECO:0000256" key="3">
    <source>
        <dbReference type="ARBA" id="ARBA00011245"/>
    </source>
</evidence>
<dbReference type="Gene3D" id="3.80.30.10">
    <property type="entry name" value="pyruvate-formate lyase- activating enzyme"/>
    <property type="match status" value="1"/>
</dbReference>
<dbReference type="EMBL" id="CAADHO010000006">
    <property type="protein sequence ID" value="VFQ45640.1"/>
    <property type="molecule type" value="Genomic_DNA"/>
</dbReference>
<dbReference type="InterPro" id="IPR058240">
    <property type="entry name" value="rSAM_sf"/>
</dbReference>
<evidence type="ECO:0000256" key="2">
    <source>
        <dbReference type="ARBA" id="ARBA00009777"/>
    </source>
</evidence>
<evidence type="ECO:0000259" key="10">
    <source>
        <dbReference type="PROSITE" id="PS51379"/>
    </source>
</evidence>
<dbReference type="PROSITE" id="PS01087">
    <property type="entry name" value="RADICAL_ACTIVATING"/>
    <property type="match status" value="1"/>
</dbReference>
<dbReference type="PROSITE" id="PS51918">
    <property type="entry name" value="RADICAL_SAM"/>
    <property type="match status" value="1"/>
</dbReference>
<keyword evidence="9" id="KW-0411">Iron-sulfur</keyword>
<name>A0A4U8YPE8_9BACT</name>
<dbReference type="Pfam" id="PF04055">
    <property type="entry name" value="Radical_SAM"/>
    <property type="match status" value="1"/>
</dbReference>